<comment type="caution">
    <text evidence="11">The sequence shown here is derived from an EMBL/GenBank/DDBJ whole genome shotgun (WGS) entry which is preliminary data.</text>
</comment>
<dbReference type="InterPro" id="IPR002477">
    <property type="entry name" value="Peptidoglycan-bd-like"/>
</dbReference>
<dbReference type="SUPFAM" id="SSF55486">
    <property type="entry name" value="Metalloproteases ('zincins'), catalytic domain"/>
    <property type="match status" value="1"/>
</dbReference>
<evidence type="ECO:0000313" key="12">
    <source>
        <dbReference type="Proteomes" id="UP000630594"/>
    </source>
</evidence>
<evidence type="ECO:0000256" key="1">
    <source>
        <dbReference type="ARBA" id="ARBA00001947"/>
    </source>
</evidence>
<evidence type="ECO:0000313" key="11">
    <source>
        <dbReference type="EMBL" id="GGD26709.1"/>
    </source>
</evidence>
<dbReference type="InterPro" id="IPR024079">
    <property type="entry name" value="MetalloPept_cat_dom_sf"/>
</dbReference>
<protein>
    <recommendedName>
        <fullName evidence="10">Peptidase metallopeptidase domain-containing protein</fullName>
    </recommendedName>
</protein>
<keyword evidence="6" id="KW-0862">Zinc</keyword>
<name>A0ABQ1QJ42_9ACTN</name>
<proteinExistence type="predicted"/>
<feature type="region of interest" description="Disordered" evidence="9">
    <location>
        <begin position="1"/>
        <end position="34"/>
    </location>
</feature>
<dbReference type="CDD" id="cd22954">
    <property type="entry name" value="PLL_lectin"/>
    <property type="match status" value="1"/>
</dbReference>
<dbReference type="Pfam" id="PF01471">
    <property type="entry name" value="PG_binding_1"/>
    <property type="match status" value="1"/>
</dbReference>
<dbReference type="InterPro" id="IPR006026">
    <property type="entry name" value="Peptidase_Metallo"/>
</dbReference>
<evidence type="ECO:0000259" key="10">
    <source>
        <dbReference type="SMART" id="SM00235"/>
    </source>
</evidence>
<dbReference type="RefSeq" id="WP_202977939.1">
    <property type="nucleotide sequence ID" value="NZ_BMCK01000004.1"/>
</dbReference>
<dbReference type="InterPro" id="IPR033739">
    <property type="entry name" value="M10A_MMP"/>
</dbReference>
<evidence type="ECO:0000256" key="2">
    <source>
        <dbReference type="ARBA" id="ARBA00022670"/>
    </source>
</evidence>
<dbReference type="SUPFAM" id="SSF89372">
    <property type="entry name" value="Fucose-specific lectin"/>
    <property type="match status" value="1"/>
</dbReference>
<dbReference type="SUPFAM" id="SSF47090">
    <property type="entry name" value="PGBD-like"/>
    <property type="match status" value="1"/>
</dbReference>
<keyword evidence="3" id="KW-0479">Metal-binding</keyword>
<dbReference type="CDD" id="cd04278">
    <property type="entry name" value="ZnMc_MMP"/>
    <property type="match status" value="1"/>
</dbReference>
<organism evidence="11 12">
    <name type="scientific">Nocardioides daphniae</name>
    <dbReference type="NCBI Taxonomy" id="402297"/>
    <lineage>
        <taxon>Bacteria</taxon>
        <taxon>Bacillati</taxon>
        <taxon>Actinomycetota</taxon>
        <taxon>Actinomycetes</taxon>
        <taxon>Propionibacteriales</taxon>
        <taxon>Nocardioidaceae</taxon>
        <taxon>Nocardioides</taxon>
    </lineage>
</organism>
<evidence type="ECO:0000256" key="4">
    <source>
        <dbReference type="ARBA" id="ARBA00022729"/>
    </source>
</evidence>
<dbReference type="Pfam" id="PF00413">
    <property type="entry name" value="Peptidase_M10"/>
    <property type="match status" value="1"/>
</dbReference>
<gene>
    <name evidence="11" type="ORF">GCM10007231_27690</name>
</gene>
<dbReference type="Gene3D" id="2.120.10.70">
    <property type="entry name" value="Fucose-specific lectin"/>
    <property type="match status" value="2"/>
</dbReference>
<dbReference type="Pfam" id="PF26607">
    <property type="entry name" value="DUF8189"/>
    <property type="match status" value="2"/>
</dbReference>
<dbReference type="InterPro" id="IPR021190">
    <property type="entry name" value="Pept_M10A"/>
</dbReference>
<evidence type="ECO:0000256" key="6">
    <source>
        <dbReference type="ARBA" id="ARBA00022833"/>
    </source>
</evidence>
<feature type="domain" description="Peptidase metallopeptidase" evidence="10">
    <location>
        <begin position="126"/>
        <end position="287"/>
    </location>
</feature>
<dbReference type="InterPro" id="IPR036365">
    <property type="entry name" value="PGBD-like_sf"/>
</dbReference>
<accession>A0ABQ1QJ42</accession>
<dbReference type="PANTHER" id="PTHR10201:SF323">
    <property type="entry name" value="MATRIX METALLOPROTEINASE-21"/>
    <property type="match status" value="1"/>
</dbReference>
<keyword evidence="7" id="KW-0482">Metalloprotease</keyword>
<dbReference type="InterPro" id="IPR001818">
    <property type="entry name" value="Pept_M10_metallopeptidase"/>
</dbReference>
<dbReference type="PANTHER" id="PTHR10201">
    <property type="entry name" value="MATRIX METALLOPROTEINASE"/>
    <property type="match status" value="1"/>
</dbReference>
<keyword evidence="4" id="KW-0732">Signal</keyword>
<sequence length="612" mass="66276">MNDTTHEHDDTAMPRPSSFAPAETSRAGDQGTAVRSAQAYLRRFGYLPNEDLSEQYAQWRPAVGRSPRAEDEFDDSMEEAVRLFQKMYGLDETGEVDEATLELMSKPRCGFPDIVTSDGLAPFVAQGNRWPGPNVTYRHVNFTPDLPQADVRAAIRGAFDRWSAVTPLSFTEAATADMEIGFFAGNHGDGAGNAFDGPSGVLAHCYYPPPNGGGIAGDCHFDEAETWSVNTPPSGIDLPTVTLHELGHGLGLAHSEDPNAVMYAYYGGPRRELTGDDVAGIQSIYGQRFRWASLGGVINNQVAGNNKDGRIEVFAQGTDGALWHIWQTAPNNGWSGWSSLGGWLSNPTVGRNKDGRLEVFGRGADGALWHKWQLTPGGAWSDWNSLGGVISQPVVASNADGRLEVFGQGTDGALWHIWQTAPNGGWSGWSSLGGWITTPAVGRNQDGRLEVFVQGSDNALWQIWQTAPNGGWSGWSSLGGWIRDPAVGRNQDGRLEVFVQGSDNALWQIWQTAPNNGWSGWSSLGGWIRKPSVRNNADGRLEVFVRGADTALWHIWQTAPNNGWSGWSGLGGLMIGGPVATNNQDGRLEVFVKGTDGALWQTWQSTPNGGWN</sequence>
<evidence type="ECO:0000256" key="9">
    <source>
        <dbReference type="SAM" id="MobiDB-lite"/>
    </source>
</evidence>
<dbReference type="InterPro" id="IPR021158">
    <property type="entry name" value="Pept_M10A_Zn_BS"/>
</dbReference>
<dbReference type="Proteomes" id="UP000630594">
    <property type="component" value="Unassembled WGS sequence"/>
</dbReference>
<feature type="compositionally biased region" description="Basic and acidic residues" evidence="9">
    <location>
        <begin position="1"/>
        <end position="12"/>
    </location>
</feature>
<keyword evidence="8" id="KW-0865">Zymogen</keyword>
<keyword evidence="2" id="KW-0645">Protease</keyword>
<dbReference type="EMBL" id="BMCK01000004">
    <property type="protein sequence ID" value="GGD26709.1"/>
    <property type="molecule type" value="Genomic_DNA"/>
</dbReference>
<evidence type="ECO:0000256" key="5">
    <source>
        <dbReference type="ARBA" id="ARBA00022801"/>
    </source>
</evidence>
<dbReference type="InterPro" id="IPR058502">
    <property type="entry name" value="PLL-like_beta-prop"/>
</dbReference>
<keyword evidence="12" id="KW-1185">Reference proteome</keyword>
<reference evidence="12" key="1">
    <citation type="journal article" date="2019" name="Int. J. Syst. Evol. Microbiol.">
        <title>The Global Catalogue of Microorganisms (GCM) 10K type strain sequencing project: providing services to taxonomists for standard genome sequencing and annotation.</title>
        <authorList>
            <consortium name="The Broad Institute Genomics Platform"/>
            <consortium name="The Broad Institute Genome Sequencing Center for Infectious Disease"/>
            <person name="Wu L."/>
            <person name="Ma J."/>
        </authorList>
    </citation>
    <scope>NUCLEOTIDE SEQUENCE [LARGE SCALE GENOMIC DNA]</scope>
    <source>
        <strain evidence="12">CCM 7403</strain>
    </source>
</reference>
<comment type="cofactor">
    <cofactor evidence="1">
        <name>Zn(2+)</name>
        <dbReference type="ChEBI" id="CHEBI:29105"/>
    </cofactor>
</comment>
<dbReference type="SMART" id="SM00235">
    <property type="entry name" value="ZnMc"/>
    <property type="match status" value="1"/>
</dbReference>
<dbReference type="PRINTS" id="PR00138">
    <property type="entry name" value="MATRIXIN"/>
</dbReference>
<evidence type="ECO:0000256" key="8">
    <source>
        <dbReference type="ARBA" id="ARBA00023145"/>
    </source>
</evidence>
<keyword evidence="5" id="KW-0378">Hydrolase</keyword>
<evidence type="ECO:0000256" key="3">
    <source>
        <dbReference type="ARBA" id="ARBA00022723"/>
    </source>
</evidence>
<evidence type="ECO:0000256" key="7">
    <source>
        <dbReference type="ARBA" id="ARBA00023049"/>
    </source>
</evidence>
<dbReference type="Gene3D" id="3.40.390.10">
    <property type="entry name" value="Collagenase (Catalytic Domain)"/>
    <property type="match status" value="1"/>
</dbReference>
<dbReference type="PROSITE" id="PS00546">
    <property type="entry name" value="CYSTEINE_SWITCH"/>
    <property type="match status" value="1"/>
</dbReference>